<comment type="similarity">
    <text evidence="1">Belongs to the membrane fusion protein (MFP) (TC 8.A.1) family.</text>
</comment>
<dbReference type="EMBL" id="JAETWB010000002">
    <property type="protein sequence ID" value="MBL6077787.1"/>
    <property type="molecule type" value="Genomic_DNA"/>
</dbReference>
<feature type="domain" description="CusB-like barrel-sandwich hybrid" evidence="4">
    <location>
        <begin position="88"/>
        <end position="236"/>
    </location>
</feature>
<gene>
    <name evidence="7" type="ORF">JMJ56_07210</name>
</gene>
<dbReference type="NCBIfam" id="TIGR01730">
    <property type="entry name" value="RND_mfp"/>
    <property type="match status" value="1"/>
</dbReference>
<keyword evidence="2" id="KW-0813">Transport</keyword>
<dbReference type="Gene3D" id="2.40.50.100">
    <property type="match status" value="1"/>
</dbReference>
<feature type="domain" description="CusB-like beta-barrel" evidence="5">
    <location>
        <begin position="240"/>
        <end position="310"/>
    </location>
</feature>
<dbReference type="InterPro" id="IPR058649">
    <property type="entry name" value="CzcB_C"/>
</dbReference>
<name>A0ABS1TZD8_9PROT</name>
<evidence type="ECO:0000256" key="2">
    <source>
        <dbReference type="ARBA" id="ARBA00022448"/>
    </source>
</evidence>
<evidence type="ECO:0000259" key="4">
    <source>
        <dbReference type="Pfam" id="PF25919"/>
    </source>
</evidence>
<reference evidence="7 8" key="1">
    <citation type="submission" date="2021-01" db="EMBL/GenBank/DDBJ databases">
        <title>Belnapia mucosa sp. nov. and Belnapia arida sp. nov., isolated from the Tabernas Desert (Almeria, Spain).</title>
        <authorList>
            <person name="Molina-Menor E."/>
            <person name="Vidal-Verdu A."/>
            <person name="Calonge A."/>
            <person name="Satari L."/>
            <person name="Pereto J."/>
            <person name="Porcar M."/>
        </authorList>
    </citation>
    <scope>NUCLEOTIDE SEQUENCE [LARGE SCALE GENOMIC DNA]</scope>
    <source>
        <strain evidence="7 8">T18</strain>
    </source>
</reference>
<proteinExistence type="inferred from homology"/>
<dbReference type="InterPro" id="IPR058792">
    <property type="entry name" value="Beta-barrel_RND_2"/>
</dbReference>
<sequence length="388" mass="41458">MRLPTHPEAQTLRIALGAPFLACALSSLLLLAPLPGHAAEPAPNEVQIPIDERQYRAAGIEVVRVEAEGGTTQTMLPGTVSVPPQQLRIVAAPAAGLVEAVLVAPNEPVKEGQPIARLRSTDLLEAQRTYLQALSAERLAAEKLRRDEQMHRERIIAERRLLTTRADHDYARTTLQEREQMLALLGMAEVDIRAVRDQRRMVPALTVSAPADGVVLEVRATAGERIAPAAPLFSIAQLDPLWITLQMPLSQANAITPGTRVGVPGTPAQGEVIRLGRAVDAATQSLAAVVEVSDGAEALRPGQVVTASVALRPNGTPQWRLPSGAVVRHAGQSWVFVRSAHGFRARPVVVIAETASTVSIRASLTTEDQVATRGILSLLAELTEIYGG</sequence>
<protein>
    <submittedName>
        <fullName evidence="7">Efflux RND transporter periplasmic adaptor subunit</fullName>
    </submittedName>
</protein>
<evidence type="ECO:0000256" key="1">
    <source>
        <dbReference type="ARBA" id="ARBA00009477"/>
    </source>
</evidence>
<evidence type="ECO:0000313" key="7">
    <source>
        <dbReference type="EMBL" id="MBL6077787.1"/>
    </source>
</evidence>
<dbReference type="RefSeq" id="WP_202830956.1">
    <property type="nucleotide sequence ID" value="NZ_JAETWB010000002.1"/>
</dbReference>
<dbReference type="Proteomes" id="UP000660885">
    <property type="component" value="Unassembled WGS sequence"/>
</dbReference>
<dbReference type="SUPFAM" id="SSF111369">
    <property type="entry name" value="HlyD-like secretion proteins"/>
    <property type="match status" value="1"/>
</dbReference>
<keyword evidence="8" id="KW-1185">Reference proteome</keyword>
<dbReference type="InterPro" id="IPR058790">
    <property type="entry name" value="BSH_CusB"/>
</dbReference>
<evidence type="ECO:0000259" key="6">
    <source>
        <dbReference type="Pfam" id="PF25975"/>
    </source>
</evidence>
<keyword evidence="3" id="KW-0732">Signal</keyword>
<evidence type="ECO:0000259" key="5">
    <source>
        <dbReference type="Pfam" id="PF25954"/>
    </source>
</evidence>
<dbReference type="InterPro" id="IPR006143">
    <property type="entry name" value="RND_pump_MFP"/>
</dbReference>
<feature type="domain" description="CzcB-like C-terminal circularly permuted SH3-like" evidence="6">
    <location>
        <begin position="322"/>
        <end position="374"/>
    </location>
</feature>
<dbReference type="PANTHER" id="PTHR30097:SF4">
    <property type="entry name" value="SLR6042 PROTEIN"/>
    <property type="match status" value="1"/>
</dbReference>
<dbReference type="Gene3D" id="2.40.420.20">
    <property type="match status" value="1"/>
</dbReference>
<dbReference type="Pfam" id="PF25954">
    <property type="entry name" value="Beta-barrel_RND_2"/>
    <property type="match status" value="1"/>
</dbReference>
<dbReference type="Gene3D" id="2.40.30.170">
    <property type="match status" value="1"/>
</dbReference>
<feature type="chain" id="PRO_5046306094" evidence="3">
    <location>
        <begin position="39"/>
        <end position="388"/>
    </location>
</feature>
<feature type="signal peptide" evidence="3">
    <location>
        <begin position="1"/>
        <end position="38"/>
    </location>
</feature>
<organism evidence="7 8">
    <name type="scientific">Belnapia arida</name>
    <dbReference type="NCBI Taxonomy" id="2804533"/>
    <lineage>
        <taxon>Bacteria</taxon>
        <taxon>Pseudomonadati</taxon>
        <taxon>Pseudomonadota</taxon>
        <taxon>Alphaproteobacteria</taxon>
        <taxon>Acetobacterales</taxon>
        <taxon>Roseomonadaceae</taxon>
        <taxon>Belnapia</taxon>
    </lineage>
</organism>
<dbReference type="PANTHER" id="PTHR30097">
    <property type="entry name" value="CATION EFFLUX SYSTEM PROTEIN CUSB"/>
    <property type="match status" value="1"/>
</dbReference>
<evidence type="ECO:0000313" key="8">
    <source>
        <dbReference type="Proteomes" id="UP000660885"/>
    </source>
</evidence>
<dbReference type="InterPro" id="IPR051909">
    <property type="entry name" value="MFP_Cation_Efflux"/>
</dbReference>
<accession>A0ABS1TZD8</accession>
<dbReference type="Pfam" id="PF25975">
    <property type="entry name" value="CzcB_C"/>
    <property type="match status" value="1"/>
</dbReference>
<comment type="caution">
    <text evidence="7">The sequence shown here is derived from an EMBL/GenBank/DDBJ whole genome shotgun (WGS) entry which is preliminary data.</text>
</comment>
<dbReference type="Pfam" id="PF25919">
    <property type="entry name" value="BSH_CusB"/>
    <property type="match status" value="1"/>
</dbReference>
<evidence type="ECO:0000256" key="3">
    <source>
        <dbReference type="SAM" id="SignalP"/>
    </source>
</evidence>